<accession>A0A6V8KKY9</accession>
<evidence type="ECO:0000256" key="1">
    <source>
        <dbReference type="ARBA" id="ARBA00023015"/>
    </source>
</evidence>
<evidence type="ECO:0000256" key="3">
    <source>
        <dbReference type="ARBA" id="ARBA00023163"/>
    </source>
</evidence>
<keyword evidence="1" id="KW-0805">Transcription regulation</keyword>
<evidence type="ECO:0000313" key="6">
    <source>
        <dbReference type="EMBL" id="GFJ84524.1"/>
    </source>
</evidence>
<evidence type="ECO:0000313" key="7">
    <source>
        <dbReference type="Proteomes" id="UP000482800"/>
    </source>
</evidence>
<gene>
    <name evidence="6" type="ORF">Phou_087040</name>
</gene>
<dbReference type="InterPro" id="IPR001647">
    <property type="entry name" value="HTH_TetR"/>
</dbReference>
<dbReference type="SUPFAM" id="SSF46689">
    <property type="entry name" value="Homeodomain-like"/>
    <property type="match status" value="1"/>
</dbReference>
<dbReference type="Gene3D" id="1.10.357.10">
    <property type="entry name" value="Tetracycline Repressor, domain 2"/>
    <property type="match status" value="1"/>
</dbReference>
<dbReference type="PROSITE" id="PS50977">
    <property type="entry name" value="HTH_TETR_2"/>
    <property type="match status" value="1"/>
</dbReference>
<feature type="domain" description="HTH tetR-type" evidence="5">
    <location>
        <begin position="9"/>
        <end position="69"/>
    </location>
</feature>
<protein>
    <submittedName>
        <fullName evidence="6">TetR family transcriptional regulator</fullName>
    </submittedName>
</protein>
<dbReference type="Gene3D" id="1.10.10.60">
    <property type="entry name" value="Homeodomain-like"/>
    <property type="match status" value="1"/>
</dbReference>
<comment type="caution">
    <text evidence="6">The sequence shown here is derived from an EMBL/GenBank/DDBJ whole genome shotgun (WGS) entry which is preliminary data.</text>
</comment>
<evidence type="ECO:0000259" key="5">
    <source>
        <dbReference type="PROSITE" id="PS50977"/>
    </source>
</evidence>
<dbReference type="PANTHER" id="PTHR30055:SF234">
    <property type="entry name" value="HTH-TYPE TRANSCRIPTIONAL REGULATOR BETI"/>
    <property type="match status" value="1"/>
</dbReference>
<name>A0A6V8KKY9_9ACTN</name>
<dbReference type="EMBL" id="BLPF01000003">
    <property type="protein sequence ID" value="GFJ84524.1"/>
    <property type="molecule type" value="Genomic_DNA"/>
</dbReference>
<dbReference type="GO" id="GO:0000976">
    <property type="term" value="F:transcription cis-regulatory region binding"/>
    <property type="evidence" value="ECO:0007669"/>
    <property type="project" value="TreeGrafter"/>
</dbReference>
<reference evidence="6 7" key="2">
    <citation type="submission" date="2020-03" db="EMBL/GenBank/DDBJ databases">
        <authorList>
            <person name="Ichikawa N."/>
            <person name="Kimura A."/>
            <person name="Kitahashi Y."/>
            <person name="Uohara A."/>
        </authorList>
    </citation>
    <scope>NUCLEOTIDE SEQUENCE [LARGE SCALE GENOMIC DNA]</scope>
    <source>
        <strain evidence="6 7">NBRC 108639</strain>
    </source>
</reference>
<dbReference type="InterPro" id="IPR009057">
    <property type="entry name" value="Homeodomain-like_sf"/>
</dbReference>
<keyword evidence="2 4" id="KW-0238">DNA-binding</keyword>
<proteinExistence type="predicted"/>
<sequence length="217" mass="23495">MVERAAQKRETRRRIAEAAFGLFVRRGFDLVTVADVAAAAGVTEKTVFNHFRSKEDLVYSEDAAFEAALLDAVGGRPPRETPLSAAKAFFQRRYEKVRLDPDGRRRAAALAALVADSPALRARERDIHSRYAEALAELIAAEQDAPADDLRPRLAAEAIVAVHRETVAAVRRALLAGAPDEEIAARALRVSGEAFALLAGGLARYAAKPARSRVKAI</sequence>
<dbReference type="RefSeq" id="WP_173068459.1">
    <property type="nucleotide sequence ID" value="NZ_BAABGO010000004.1"/>
</dbReference>
<evidence type="ECO:0000256" key="2">
    <source>
        <dbReference type="ARBA" id="ARBA00023125"/>
    </source>
</evidence>
<keyword evidence="3" id="KW-0804">Transcription</keyword>
<organism evidence="6 7">
    <name type="scientific">Phytohabitans houttuyneae</name>
    <dbReference type="NCBI Taxonomy" id="1076126"/>
    <lineage>
        <taxon>Bacteria</taxon>
        <taxon>Bacillati</taxon>
        <taxon>Actinomycetota</taxon>
        <taxon>Actinomycetes</taxon>
        <taxon>Micromonosporales</taxon>
        <taxon>Micromonosporaceae</taxon>
    </lineage>
</organism>
<dbReference type="AlphaFoldDB" id="A0A6V8KKY9"/>
<dbReference type="PANTHER" id="PTHR30055">
    <property type="entry name" value="HTH-TYPE TRANSCRIPTIONAL REGULATOR RUTR"/>
    <property type="match status" value="1"/>
</dbReference>
<dbReference type="GO" id="GO:0003700">
    <property type="term" value="F:DNA-binding transcription factor activity"/>
    <property type="evidence" value="ECO:0007669"/>
    <property type="project" value="TreeGrafter"/>
</dbReference>
<dbReference type="Proteomes" id="UP000482800">
    <property type="component" value="Unassembled WGS sequence"/>
</dbReference>
<evidence type="ECO:0000256" key="4">
    <source>
        <dbReference type="PROSITE-ProRule" id="PRU00335"/>
    </source>
</evidence>
<reference evidence="6 7" key="1">
    <citation type="submission" date="2020-03" db="EMBL/GenBank/DDBJ databases">
        <title>Whole genome shotgun sequence of Phytohabitans houttuyneae NBRC 108639.</title>
        <authorList>
            <person name="Komaki H."/>
            <person name="Tamura T."/>
        </authorList>
    </citation>
    <scope>NUCLEOTIDE SEQUENCE [LARGE SCALE GENOMIC DNA]</scope>
    <source>
        <strain evidence="6 7">NBRC 108639</strain>
    </source>
</reference>
<feature type="DNA-binding region" description="H-T-H motif" evidence="4">
    <location>
        <begin position="32"/>
        <end position="51"/>
    </location>
</feature>
<dbReference type="InterPro" id="IPR050109">
    <property type="entry name" value="HTH-type_TetR-like_transc_reg"/>
</dbReference>
<dbReference type="Pfam" id="PF00440">
    <property type="entry name" value="TetR_N"/>
    <property type="match status" value="1"/>
</dbReference>
<keyword evidence="7" id="KW-1185">Reference proteome</keyword>
<dbReference type="PRINTS" id="PR00455">
    <property type="entry name" value="HTHTETR"/>
</dbReference>